<protein>
    <submittedName>
        <fullName evidence="1">Uncharacterized protein</fullName>
    </submittedName>
</protein>
<organism evidence="1 2">
    <name type="scientific">Trifolium medium</name>
    <dbReference type="NCBI Taxonomy" id="97028"/>
    <lineage>
        <taxon>Eukaryota</taxon>
        <taxon>Viridiplantae</taxon>
        <taxon>Streptophyta</taxon>
        <taxon>Embryophyta</taxon>
        <taxon>Tracheophyta</taxon>
        <taxon>Spermatophyta</taxon>
        <taxon>Magnoliopsida</taxon>
        <taxon>eudicotyledons</taxon>
        <taxon>Gunneridae</taxon>
        <taxon>Pentapetalae</taxon>
        <taxon>rosids</taxon>
        <taxon>fabids</taxon>
        <taxon>Fabales</taxon>
        <taxon>Fabaceae</taxon>
        <taxon>Papilionoideae</taxon>
        <taxon>50 kb inversion clade</taxon>
        <taxon>NPAAA clade</taxon>
        <taxon>Hologalegina</taxon>
        <taxon>IRL clade</taxon>
        <taxon>Trifolieae</taxon>
        <taxon>Trifolium</taxon>
    </lineage>
</organism>
<comment type="caution">
    <text evidence="1">The sequence shown here is derived from an EMBL/GenBank/DDBJ whole genome shotgun (WGS) entry which is preliminary data.</text>
</comment>
<dbReference type="Proteomes" id="UP000265520">
    <property type="component" value="Unassembled WGS sequence"/>
</dbReference>
<dbReference type="AlphaFoldDB" id="A0A392RA84"/>
<accession>A0A392RA84</accession>
<proteinExistence type="predicted"/>
<keyword evidence="2" id="KW-1185">Reference proteome</keyword>
<reference evidence="1 2" key="1">
    <citation type="journal article" date="2018" name="Front. Plant Sci.">
        <title>Red Clover (Trifolium pratense) and Zigzag Clover (T. medium) - A Picture of Genomic Similarities and Differences.</title>
        <authorList>
            <person name="Dluhosova J."/>
            <person name="Istvanek J."/>
            <person name="Nedelnik J."/>
            <person name="Repkova J."/>
        </authorList>
    </citation>
    <scope>NUCLEOTIDE SEQUENCE [LARGE SCALE GENOMIC DNA]</scope>
    <source>
        <strain evidence="2">cv. 10/8</strain>
        <tissue evidence="1">Leaf</tissue>
    </source>
</reference>
<evidence type="ECO:0000313" key="2">
    <source>
        <dbReference type="Proteomes" id="UP000265520"/>
    </source>
</evidence>
<sequence length="83" mass="8836">MALGLFVMAAALRRRKKAKGDGGAIRWKPGDGVAAVRQFTTDPDSLLHPLSPSLSFSNPDLLDQSCGQNLSTSTPQILTQILS</sequence>
<name>A0A392RA84_9FABA</name>
<dbReference type="EMBL" id="LXQA010197915">
    <property type="protein sequence ID" value="MCI32700.1"/>
    <property type="molecule type" value="Genomic_DNA"/>
</dbReference>
<evidence type="ECO:0000313" key="1">
    <source>
        <dbReference type="EMBL" id="MCI32700.1"/>
    </source>
</evidence>